<keyword evidence="5" id="KW-0472">Membrane</keyword>
<name>A0AA35TX91_GEOBA</name>
<dbReference type="InterPro" id="IPR035897">
    <property type="entry name" value="Toll_tir_struct_dom_sf"/>
</dbReference>
<dbReference type="GO" id="GO:0007165">
    <property type="term" value="P:signal transduction"/>
    <property type="evidence" value="ECO:0007669"/>
    <property type="project" value="InterPro"/>
</dbReference>
<dbReference type="PANTHER" id="PTHR24365">
    <property type="entry name" value="TOLL-LIKE RECEPTOR"/>
    <property type="match status" value="1"/>
</dbReference>
<evidence type="ECO:0000256" key="1">
    <source>
        <dbReference type="ARBA" id="ARBA00004370"/>
    </source>
</evidence>
<evidence type="ECO:0000256" key="2">
    <source>
        <dbReference type="ARBA" id="ARBA00022692"/>
    </source>
</evidence>
<sequence>MIMPGKVFSEQIADMIKSGCRKTIILLSPDYLESEWCSYEARMALHESPDCKKHNLIPIVFRSCQVPRFLEHIYYLDYPRYHSNRDSCQKFFWARLFRAVNHDPTKNGR</sequence>
<keyword evidence="2" id="KW-0812">Transmembrane</keyword>
<comment type="caution">
    <text evidence="7">The sequence shown here is derived from an EMBL/GenBank/DDBJ whole genome shotgun (WGS) entry which is preliminary data.</text>
</comment>
<keyword evidence="3" id="KW-0732">Signal</keyword>
<evidence type="ECO:0000256" key="5">
    <source>
        <dbReference type="ARBA" id="ARBA00023136"/>
    </source>
</evidence>
<accession>A0AA35TX91</accession>
<dbReference type="SUPFAM" id="SSF52200">
    <property type="entry name" value="Toll/Interleukin receptor TIR domain"/>
    <property type="match status" value="1"/>
</dbReference>
<protein>
    <submittedName>
        <fullName evidence="7">Myeloid differentiation primary response protein MyD88</fullName>
    </submittedName>
</protein>
<evidence type="ECO:0000256" key="3">
    <source>
        <dbReference type="ARBA" id="ARBA00022729"/>
    </source>
</evidence>
<reference evidence="7" key="1">
    <citation type="submission" date="2023-03" db="EMBL/GenBank/DDBJ databases">
        <authorList>
            <person name="Steffen K."/>
            <person name="Cardenas P."/>
        </authorList>
    </citation>
    <scope>NUCLEOTIDE SEQUENCE</scope>
</reference>
<keyword evidence="8" id="KW-1185">Reference proteome</keyword>
<dbReference type="AlphaFoldDB" id="A0AA35TX91"/>
<dbReference type="GO" id="GO:0038023">
    <property type="term" value="F:signaling receptor activity"/>
    <property type="evidence" value="ECO:0007669"/>
    <property type="project" value="TreeGrafter"/>
</dbReference>
<comment type="subcellular location">
    <subcellularLocation>
        <location evidence="1">Membrane</location>
    </subcellularLocation>
</comment>
<dbReference type="InterPro" id="IPR000157">
    <property type="entry name" value="TIR_dom"/>
</dbReference>
<dbReference type="PANTHER" id="PTHR24365:SF541">
    <property type="entry name" value="PROTEIN TOLL-RELATED"/>
    <property type="match status" value="1"/>
</dbReference>
<gene>
    <name evidence="7" type="ORF">GBAR_LOCUS29850</name>
</gene>
<feature type="domain" description="TIR" evidence="6">
    <location>
        <begin position="1"/>
        <end position="100"/>
    </location>
</feature>
<evidence type="ECO:0000259" key="6">
    <source>
        <dbReference type="PROSITE" id="PS50104"/>
    </source>
</evidence>
<evidence type="ECO:0000313" key="8">
    <source>
        <dbReference type="Proteomes" id="UP001174909"/>
    </source>
</evidence>
<evidence type="ECO:0000256" key="4">
    <source>
        <dbReference type="ARBA" id="ARBA00022989"/>
    </source>
</evidence>
<keyword evidence="4" id="KW-1133">Transmembrane helix</keyword>
<dbReference type="Pfam" id="PF13676">
    <property type="entry name" value="TIR_2"/>
    <property type="match status" value="1"/>
</dbReference>
<dbReference type="Gene3D" id="3.40.50.10140">
    <property type="entry name" value="Toll/interleukin-1 receptor homology (TIR) domain"/>
    <property type="match status" value="1"/>
</dbReference>
<dbReference type="PROSITE" id="PS50104">
    <property type="entry name" value="TIR"/>
    <property type="match status" value="1"/>
</dbReference>
<organism evidence="7 8">
    <name type="scientific">Geodia barretti</name>
    <name type="common">Barrett's horny sponge</name>
    <dbReference type="NCBI Taxonomy" id="519541"/>
    <lineage>
        <taxon>Eukaryota</taxon>
        <taxon>Metazoa</taxon>
        <taxon>Porifera</taxon>
        <taxon>Demospongiae</taxon>
        <taxon>Heteroscleromorpha</taxon>
        <taxon>Tetractinellida</taxon>
        <taxon>Astrophorina</taxon>
        <taxon>Geodiidae</taxon>
        <taxon>Geodia</taxon>
    </lineage>
</organism>
<dbReference type="Proteomes" id="UP001174909">
    <property type="component" value="Unassembled WGS sequence"/>
</dbReference>
<dbReference type="EMBL" id="CASHTH010004204">
    <property type="protein sequence ID" value="CAI8054727.1"/>
    <property type="molecule type" value="Genomic_DNA"/>
</dbReference>
<proteinExistence type="predicted"/>
<dbReference type="GO" id="GO:0005886">
    <property type="term" value="C:plasma membrane"/>
    <property type="evidence" value="ECO:0007669"/>
    <property type="project" value="TreeGrafter"/>
</dbReference>
<evidence type="ECO:0000313" key="7">
    <source>
        <dbReference type="EMBL" id="CAI8054727.1"/>
    </source>
</evidence>